<keyword evidence="6" id="KW-0804">Transcription</keyword>
<dbReference type="InterPro" id="IPR013087">
    <property type="entry name" value="Znf_C2H2_type"/>
</dbReference>
<evidence type="ECO:0000256" key="7">
    <source>
        <dbReference type="ARBA" id="ARBA00023242"/>
    </source>
</evidence>
<evidence type="ECO:0000313" key="10">
    <source>
        <dbReference type="EMBL" id="EED22241.1"/>
    </source>
</evidence>
<dbReference type="InterPro" id="IPR051061">
    <property type="entry name" value="Zinc_finger_trans_reg"/>
</dbReference>
<evidence type="ECO:0000256" key="4">
    <source>
        <dbReference type="ARBA" id="ARBA00022833"/>
    </source>
</evidence>
<dbReference type="SUPFAM" id="SSF57667">
    <property type="entry name" value="beta-beta-alpha zinc fingers"/>
    <property type="match status" value="1"/>
</dbReference>
<evidence type="ECO:0000256" key="8">
    <source>
        <dbReference type="PROSITE-ProRule" id="PRU00042"/>
    </source>
</evidence>
<feature type="domain" description="C2H2-type" evidence="9">
    <location>
        <begin position="46"/>
        <end position="74"/>
    </location>
</feature>
<keyword evidence="5" id="KW-0805">Transcription regulation</keyword>
<dbReference type="PROSITE" id="PS00028">
    <property type="entry name" value="ZINC_FINGER_C2H2_1"/>
    <property type="match status" value="1"/>
</dbReference>
<dbReference type="OrthoDB" id="6077919at2759"/>
<keyword evidence="11" id="KW-1185">Reference proteome</keyword>
<dbReference type="Proteomes" id="UP000001745">
    <property type="component" value="Unassembled WGS sequence"/>
</dbReference>
<dbReference type="AlphaFoldDB" id="B8M2Y6"/>
<name>B8M2Y6_TALSN</name>
<dbReference type="GO" id="GO:0006357">
    <property type="term" value="P:regulation of transcription by RNA polymerase II"/>
    <property type="evidence" value="ECO:0007669"/>
    <property type="project" value="TreeGrafter"/>
</dbReference>
<dbReference type="SMART" id="SM00355">
    <property type="entry name" value="ZnF_C2H2"/>
    <property type="match status" value="2"/>
</dbReference>
<dbReference type="Gene3D" id="3.30.160.60">
    <property type="entry name" value="Classic Zinc Finger"/>
    <property type="match status" value="1"/>
</dbReference>
<evidence type="ECO:0000256" key="3">
    <source>
        <dbReference type="ARBA" id="ARBA00022771"/>
    </source>
</evidence>
<reference evidence="11" key="1">
    <citation type="journal article" date="2015" name="Genome Announc.">
        <title>Genome sequence of the AIDS-associated pathogen Penicillium marneffei (ATCC18224) and its near taxonomic relative Talaromyces stipitatus (ATCC10500).</title>
        <authorList>
            <person name="Nierman W.C."/>
            <person name="Fedorova-Abrams N.D."/>
            <person name="Andrianopoulos A."/>
        </authorList>
    </citation>
    <scope>NUCLEOTIDE SEQUENCE [LARGE SCALE GENOMIC DNA]</scope>
    <source>
        <strain evidence="11">ATCC 10500 / CBS 375.48 / QM 6759 / NRRL 1006</strain>
    </source>
</reference>
<sequence>MSIGERATKQRKEESRTDCDMMFKTQWHANRHDETHTRSLEERKKYKCPECNDGFTTKPALERHIKGMHTENPNDLHCETVKQFLVLFPNGSSKAKLFEHPYVNGCAHEEGEIMQGEGIIQQEINPVQISRLQVQNKSTEICLSYGQNLPYLICKKLFWNTDSLLAHIRTYDEKTGYACPLKEEFNCQYFTATPGKADEHARTVHRKEGALLCMVLTCPHAVSGMPITEAGMDTRMIAHEDSSHLKGLDQYPEPINTTNDEMHAQNNHKSLKEATPETEADLGVTRQQVAERNDAIRKSGCTIVEANRGYKCIGPSLLVNGLLTHLCPYNATIDFDTASIVQNYRGFALQTSGEGTRPGTMCGKILLPAGVAGREILQKALQQPRGIDTKGIGT</sequence>
<keyword evidence="2" id="KW-0479">Metal-binding</keyword>
<evidence type="ECO:0000313" key="11">
    <source>
        <dbReference type="Proteomes" id="UP000001745"/>
    </source>
</evidence>
<dbReference type="PANTHER" id="PTHR46179">
    <property type="entry name" value="ZINC FINGER PROTEIN"/>
    <property type="match status" value="1"/>
</dbReference>
<dbReference type="VEuPathDB" id="FungiDB:TSTA_094870"/>
<proteinExistence type="predicted"/>
<dbReference type="GO" id="GO:0005634">
    <property type="term" value="C:nucleus"/>
    <property type="evidence" value="ECO:0007669"/>
    <property type="project" value="UniProtKB-SubCell"/>
</dbReference>
<accession>B8M2Y6</accession>
<dbReference type="GeneID" id="8103817"/>
<dbReference type="HOGENOM" id="CLU_700528_0_0_1"/>
<evidence type="ECO:0000259" key="9">
    <source>
        <dbReference type="PROSITE" id="PS50157"/>
    </source>
</evidence>
<organism evidence="10 11">
    <name type="scientific">Talaromyces stipitatus (strain ATCC 10500 / CBS 375.48 / QM 6759 / NRRL 1006)</name>
    <name type="common">Penicillium stipitatum</name>
    <dbReference type="NCBI Taxonomy" id="441959"/>
    <lineage>
        <taxon>Eukaryota</taxon>
        <taxon>Fungi</taxon>
        <taxon>Dikarya</taxon>
        <taxon>Ascomycota</taxon>
        <taxon>Pezizomycotina</taxon>
        <taxon>Eurotiomycetes</taxon>
        <taxon>Eurotiomycetidae</taxon>
        <taxon>Eurotiales</taxon>
        <taxon>Trichocomaceae</taxon>
        <taxon>Talaromyces</taxon>
        <taxon>Talaromyces sect. Talaromyces</taxon>
    </lineage>
</organism>
<dbReference type="InterPro" id="IPR036236">
    <property type="entry name" value="Znf_C2H2_sf"/>
</dbReference>
<evidence type="ECO:0000256" key="2">
    <source>
        <dbReference type="ARBA" id="ARBA00022723"/>
    </source>
</evidence>
<gene>
    <name evidence="10" type="ORF">TSTA_094870</name>
</gene>
<comment type="subcellular location">
    <subcellularLocation>
        <location evidence="1">Nucleus</location>
    </subcellularLocation>
</comment>
<dbReference type="RefSeq" id="XP_002479204.1">
    <property type="nucleotide sequence ID" value="XM_002479159.1"/>
</dbReference>
<dbReference type="PROSITE" id="PS50157">
    <property type="entry name" value="ZINC_FINGER_C2H2_2"/>
    <property type="match status" value="1"/>
</dbReference>
<keyword evidence="7" id="KW-0539">Nucleus</keyword>
<dbReference type="Pfam" id="PF13894">
    <property type="entry name" value="zf-C2H2_4"/>
    <property type="match status" value="1"/>
</dbReference>
<keyword evidence="4" id="KW-0862">Zinc</keyword>
<dbReference type="GO" id="GO:0008270">
    <property type="term" value="F:zinc ion binding"/>
    <property type="evidence" value="ECO:0007669"/>
    <property type="project" value="UniProtKB-KW"/>
</dbReference>
<dbReference type="PANTHER" id="PTHR46179:SF13">
    <property type="entry name" value="C2H2-TYPE DOMAIN-CONTAINING PROTEIN"/>
    <property type="match status" value="1"/>
</dbReference>
<protein>
    <recommendedName>
        <fullName evidence="9">C2H2-type domain-containing protein</fullName>
    </recommendedName>
</protein>
<dbReference type="InParanoid" id="B8M2Y6"/>
<evidence type="ECO:0000256" key="6">
    <source>
        <dbReference type="ARBA" id="ARBA00023163"/>
    </source>
</evidence>
<dbReference type="EMBL" id="EQ962653">
    <property type="protein sequence ID" value="EED22241.1"/>
    <property type="molecule type" value="Genomic_DNA"/>
</dbReference>
<evidence type="ECO:0000256" key="5">
    <source>
        <dbReference type="ARBA" id="ARBA00023015"/>
    </source>
</evidence>
<evidence type="ECO:0000256" key="1">
    <source>
        <dbReference type="ARBA" id="ARBA00004123"/>
    </source>
</evidence>
<keyword evidence="3 8" id="KW-0863">Zinc-finger</keyword>